<organism evidence="1 2">
    <name type="scientific">Batillaria attramentaria</name>
    <dbReference type="NCBI Taxonomy" id="370345"/>
    <lineage>
        <taxon>Eukaryota</taxon>
        <taxon>Metazoa</taxon>
        <taxon>Spiralia</taxon>
        <taxon>Lophotrochozoa</taxon>
        <taxon>Mollusca</taxon>
        <taxon>Gastropoda</taxon>
        <taxon>Caenogastropoda</taxon>
        <taxon>Sorbeoconcha</taxon>
        <taxon>Cerithioidea</taxon>
        <taxon>Batillariidae</taxon>
        <taxon>Batillaria</taxon>
    </lineage>
</organism>
<sequence length="105" mass="12125">MLSQNNECPNQTRLVFKSEAFNLFLSFADSVSWQTLKVHRRSGRAQASSVVPQLTGQNHQHYDSGKYKSNAQHVYLRQLSFTRLVFHNEESLEDRAAQKANQERS</sequence>
<dbReference type="AlphaFoldDB" id="A0ABD0KZS4"/>
<dbReference type="EMBL" id="JACVVK020000102">
    <property type="protein sequence ID" value="KAK7492516.1"/>
    <property type="molecule type" value="Genomic_DNA"/>
</dbReference>
<proteinExistence type="predicted"/>
<comment type="caution">
    <text evidence="1">The sequence shown here is derived from an EMBL/GenBank/DDBJ whole genome shotgun (WGS) entry which is preliminary data.</text>
</comment>
<reference evidence="1 2" key="1">
    <citation type="journal article" date="2023" name="Sci. Data">
        <title>Genome assembly of the Korean intertidal mud-creeper Batillaria attramentaria.</title>
        <authorList>
            <person name="Patra A.K."/>
            <person name="Ho P.T."/>
            <person name="Jun S."/>
            <person name="Lee S.J."/>
            <person name="Kim Y."/>
            <person name="Won Y.J."/>
        </authorList>
    </citation>
    <scope>NUCLEOTIDE SEQUENCE [LARGE SCALE GENOMIC DNA]</scope>
    <source>
        <strain evidence="1">Wonlab-2016</strain>
    </source>
</reference>
<protein>
    <submittedName>
        <fullName evidence="1">Uncharacterized protein</fullName>
    </submittedName>
</protein>
<name>A0ABD0KZS4_9CAEN</name>
<accession>A0ABD0KZS4</accession>
<evidence type="ECO:0000313" key="1">
    <source>
        <dbReference type="EMBL" id="KAK7492516.1"/>
    </source>
</evidence>
<keyword evidence="2" id="KW-1185">Reference proteome</keyword>
<evidence type="ECO:0000313" key="2">
    <source>
        <dbReference type="Proteomes" id="UP001519460"/>
    </source>
</evidence>
<dbReference type="Proteomes" id="UP001519460">
    <property type="component" value="Unassembled WGS sequence"/>
</dbReference>
<gene>
    <name evidence="1" type="ORF">BaRGS_00016182</name>
</gene>